<dbReference type="STRING" id="446470.Snas_4094"/>
<dbReference type="eggNOG" id="COG5450">
    <property type="taxonomic scope" value="Bacteria"/>
</dbReference>
<dbReference type="RefSeq" id="WP_013019316.1">
    <property type="nucleotide sequence ID" value="NC_013947.1"/>
</dbReference>
<reference evidence="1 2" key="1">
    <citation type="journal article" date="2009" name="Stand. Genomic Sci.">
        <title>Complete genome sequence of Stackebrandtia nassauensis type strain (LLR-40K-21).</title>
        <authorList>
            <person name="Munk C."/>
            <person name="Lapidus A."/>
            <person name="Copeland A."/>
            <person name="Jando M."/>
            <person name="Mayilraj S."/>
            <person name="Glavina Del Rio T."/>
            <person name="Nolan M."/>
            <person name="Chen F."/>
            <person name="Lucas S."/>
            <person name="Tice H."/>
            <person name="Cheng J.F."/>
            <person name="Han C."/>
            <person name="Detter J.C."/>
            <person name="Bruce D."/>
            <person name="Goodwin L."/>
            <person name="Chain P."/>
            <person name="Pitluck S."/>
            <person name="Goker M."/>
            <person name="Ovchinikova G."/>
            <person name="Pati A."/>
            <person name="Ivanova N."/>
            <person name="Mavromatis K."/>
            <person name="Chen A."/>
            <person name="Palaniappan K."/>
            <person name="Land M."/>
            <person name="Hauser L."/>
            <person name="Chang Y.J."/>
            <person name="Jeffries C.D."/>
            <person name="Bristow J."/>
            <person name="Eisen J.A."/>
            <person name="Markowitz V."/>
            <person name="Hugenholtz P."/>
            <person name="Kyrpides N.C."/>
            <person name="Klenk H.P."/>
        </authorList>
    </citation>
    <scope>NUCLEOTIDE SEQUENCE [LARGE SCALE GENOMIC DNA]</scope>
    <source>
        <strain evidence="2">DSM 44728 / CIP 108903 / NRRL B-16338 / NBRC 102104 / LLR-40K-21</strain>
    </source>
</reference>
<gene>
    <name evidence="1" type="ordered locus">Snas_4094</name>
</gene>
<accession>D3Q0Z5</accession>
<name>D3Q0Z5_STANL</name>
<dbReference type="OrthoDB" id="4563074at2"/>
<evidence type="ECO:0000313" key="1">
    <source>
        <dbReference type="EMBL" id="ADD43745.1"/>
    </source>
</evidence>
<dbReference type="InterPro" id="IPR019239">
    <property type="entry name" value="VapB_antitoxin"/>
</dbReference>
<dbReference type="HOGENOM" id="CLU_179376_2_0_11"/>
<protein>
    <submittedName>
        <fullName evidence="1">Uncharacterized protein</fullName>
    </submittedName>
</protein>
<dbReference type="EMBL" id="CP001778">
    <property type="protein sequence ID" value="ADD43745.1"/>
    <property type="molecule type" value="Genomic_DNA"/>
</dbReference>
<keyword evidence="2" id="KW-1185">Reference proteome</keyword>
<sequence length="72" mass="8396">MSVTSLNIDEGALAAVLRLSGVRTKRDAVNLALREYAERHERIAALERYADMAQEWDHESWREQHEMEKRGE</sequence>
<dbReference type="Pfam" id="PF09957">
    <property type="entry name" value="VapB_antitoxin"/>
    <property type="match status" value="1"/>
</dbReference>
<organism evidence="1 2">
    <name type="scientific">Stackebrandtia nassauensis (strain DSM 44728 / CIP 108903 / NRRL B-16338 / NBRC 102104 / LLR-40K-21)</name>
    <dbReference type="NCBI Taxonomy" id="446470"/>
    <lineage>
        <taxon>Bacteria</taxon>
        <taxon>Bacillati</taxon>
        <taxon>Actinomycetota</taxon>
        <taxon>Actinomycetes</taxon>
        <taxon>Glycomycetales</taxon>
        <taxon>Glycomycetaceae</taxon>
        <taxon>Stackebrandtia</taxon>
    </lineage>
</organism>
<dbReference type="Proteomes" id="UP000000844">
    <property type="component" value="Chromosome"/>
</dbReference>
<evidence type="ECO:0000313" key="2">
    <source>
        <dbReference type="Proteomes" id="UP000000844"/>
    </source>
</evidence>
<dbReference type="AlphaFoldDB" id="D3Q0Z5"/>
<proteinExistence type="predicted"/>
<dbReference type="KEGG" id="sna:Snas_4094"/>